<reference evidence="1 2" key="1">
    <citation type="submission" date="2016-10" db="EMBL/GenBank/DDBJ databases">
        <authorList>
            <person name="de Groot N.N."/>
        </authorList>
    </citation>
    <scope>NUCLEOTIDE SEQUENCE [LARGE SCALE GENOMIC DNA]</scope>
    <source>
        <strain evidence="1 2">JCM 21544</strain>
    </source>
</reference>
<keyword evidence="2" id="KW-1185">Reference proteome</keyword>
<sequence length="441" mass="49870">MISVNNGYGYIYSGFGSMLDSFPEGVFISSFDMLWKLSGSSESVSLAREDVVSVYRRKNGLIGLRCSSDIFYQLSNEQLEEVIPDSYDKFGCGKFKDFYREYERGRSSKVVHRLTRSDSSVEYEFSGQGLAFLGDWSDLFIFHQRGRGVVFWERGEWKLLFAPSLQDIHYVRCFGKCILLFGSDQAGRAQCEVFDLGSSELIGCFVFDYSGGAVSNALLHDDDWHFLWGEELFSFDGRVINRVLPKSSVAGYYVTEQGICILSGNEGVMRFYDHGLRHIKEEVVVPLPGYVFSSFILAEDRLVGYLRAANRQAGLFYAVTLPICVDGCPSLELEQALYQIEKHPRGQAFDLIVRFSEGVAFPTLLRQTLAVLDDSYSLHRNPESNPEAALFSGRVELYFIDPLTEEQKNLLQHGCQRLCALYLGREAPATGESFNFRLVFA</sequence>
<protein>
    <submittedName>
        <fullName evidence="1">Uncharacterized protein</fullName>
    </submittedName>
</protein>
<evidence type="ECO:0000313" key="1">
    <source>
        <dbReference type="EMBL" id="SDM09506.1"/>
    </source>
</evidence>
<feature type="non-terminal residue" evidence="1">
    <location>
        <position position="441"/>
    </location>
</feature>
<gene>
    <name evidence="1" type="ORF">SAMN05216186_1521</name>
</gene>
<proteinExistence type="predicted"/>
<accession>A0A1G9QEV1</accession>
<name>A0A1G9QEV1_9PSED</name>
<dbReference type="RefSeq" id="WP_139198654.1">
    <property type="nucleotide sequence ID" value="NZ_FNFD01000052.1"/>
</dbReference>
<dbReference type="AlphaFoldDB" id="A0A1G9QEV1"/>
<dbReference type="Proteomes" id="UP000198706">
    <property type="component" value="Unassembled WGS sequence"/>
</dbReference>
<evidence type="ECO:0000313" key="2">
    <source>
        <dbReference type="Proteomes" id="UP000198706"/>
    </source>
</evidence>
<organism evidence="1 2">
    <name type="scientific">Pseudomonas indica</name>
    <dbReference type="NCBI Taxonomy" id="137658"/>
    <lineage>
        <taxon>Bacteria</taxon>
        <taxon>Pseudomonadati</taxon>
        <taxon>Pseudomonadota</taxon>
        <taxon>Gammaproteobacteria</taxon>
        <taxon>Pseudomonadales</taxon>
        <taxon>Pseudomonadaceae</taxon>
        <taxon>Pseudomonas</taxon>
    </lineage>
</organism>
<dbReference type="EMBL" id="FNFD01000052">
    <property type="protein sequence ID" value="SDM09506.1"/>
    <property type="molecule type" value="Genomic_DNA"/>
</dbReference>